<dbReference type="InterPro" id="IPR000182">
    <property type="entry name" value="GNAT_dom"/>
</dbReference>
<evidence type="ECO:0000256" key="1">
    <source>
        <dbReference type="ARBA" id="ARBA00022491"/>
    </source>
</evidence>
<comment type="caution">
    <text evidence="7">The sequence shown here is derived from an EMBL/GenBank/DDBJ whole genome shotgun (WGS) entry which is preliminary data.</text>
</comment>
<dbReference type="InterPro" id="IPR016181">
    <property type="entry name" value="Acyl_CoA_acyltransferase"/>
</dbReference>
<evidence type="ECO:0000256" key="2">
    <source>
        <dbReference type="ARBA" id="ARBA00022649"/>
    </source>
</evidence>
<feature type="domain" description="N-acetyltransferase" evidence="6">
    <location>
        <begin position="4"/>
        <end position="164"/>
    </location>
</feature>
<evidence type="ECO:0000256" key="5">
    <source>
        <dbReference type="ARBA" id="ARBA00049880"/>
    </source>
</evidence>
<evidence type="ECO:0000313" key="7">
    <source>
        <dbReference type="EMBL" id="PEJ37507.1"/>
    </source>
</evidence>
<dbReference type="EMBL" id="NUEQ01000004">
    <property type="protein sequence ID" value="PEJ37507.1"/>
    <property type="molecule type" value="Genomic_DNA"/>
</dbReference>
<dbReference type="SUPFAM" id="SSF55729">
    <property type="entry name" value="Acyl-CoA N-acyltransferases (Nat)"/>
    <property type="match status" value="1"/>
</dbReference>
<proteinExistence type="predicted"/>
<keyword evidence="2" id="KW-1277">Toxin-antitoxin system</keyword>
<dbReference type="PROSITE" id="PS51186">
    <property type="entry name" value="GNAT"/>
    <property type="match status" value="1"/>
</dbReference>
<gene>
    <name evidence="7" type="ORF">CN689_00985</name>
</gene>
<keyword evidence="3" id="KW-0808">Transferase</keyword>
<keyword evidence="4" id="KW-0012">Acyltransferase</keyword>
<accession>A0AAX0S8D6</accession>
<keyword evidence="1" id="KW-0678">Repressor</keyword>
<dbReference type="RefSeq" id="WP_098174538.1">
    <property type="nucleotide sequence ID" value="NZ_NUEQ01000004.1"/>
</dbReference>
<dbReference type="AlphaFoldDB" id="A0AAX0S8D6"/>
<name>A0AAX0S8D6_9BACI</name>
<sequence length="170" mass="19127">MGNLSVTSLKPESIVSGFSCGNDNIDNILKNYASILLSQGKANTNLFFLDGQLVGFCTLLADRISKSNTRVFLQGEFPTYYPAVQLYSIGVQKEYQKVGIGSQILEWVIANTYLARKYIGISFIVLEAYKEEKLLNFYENNGFSKWAYLEGNDKELVPMVYDFRGLDGII</sequence>
<evidence type="ECO:0000259" key="6">
    <source>
        <dbReference type="PROSITE" id="PS51186"/>
    </source>
</evidence>
<protein>
    <recommendedName>
        <fullName evidence="6">N-acetyltransferase domain-containing protein</fullName>
    </recommendedName>
</protein>
<comment type="catalytic activity">
    <reaction evidence="5">
        <text>glycyl-tRNA(Gly) + acetyl-CoA = N-acetylglycyl-tRNA(Gly) + CoA + H(+)</text>
        <dbReference type="Rhea" id="RHEA:81867"/>
        <dbReference type="Rhea" id="RHEA-COMP:9683"/>
        <dbReference type="Rhea" id="RHEA-COMP:19766"/>
        <dbReference type="ChEBI" id="CHEBI:15378"/>
        <dbReference type="ChEBI" id="CHEBI:57287"/>
        <dbReference type="ChEBI" id="CHEBI:57288"/>
        <dbReference type="ChEBI" id="CHEBI:78522"/>
        <dbReference type="ChEBI" id="CHEBI:232036"/>
    </reaction>
</comment>
<dbReference type="PANTHER" id="PTHR36449">
    <property type="entry name" value="ACETYLTRANSFERASE-RELATED"/>
    <property type="match status" value="1"/>
</dbReference>
<dbReference type="GO" id="GO:0016747">
    <property type="term" value="F:acyltransferase activity, transferring groups other than amino-acyl groups"/>
    <property type="evidence" value="ECO:0007669"/>
    <property type="project" value="InterPro"/>
</dbReference>
<evidence type="ECO:0000313" key="8">
    <source>
        <dbReference type="Proteomes" id="UP000220106"/>
    </source>
</evidence>
<reference evidence="7 8" key="1">
    <citation type="submission" date="2017-09" db="EMBL/GenBank/DDBJ databases">
        <title>Large-scale bioinformatics analysis of Bacillus genomes uncovers conserved roles of natural products in bacterial physiology.</title>
        <authorList>
            <consortium name="Agbiome Team Llc"/>
            <person name="Bleich R.M."/>
            <person name="Kirk G.J."/>
            <person name="Santa Maria K.C."/>
            <person name="Allen S.E."/>
            <person name="Farag S."/>
            <person name="Shank E.A."/>
            <person name="Bowers A."/>
        </authorList>
    </citation>
    <scope>NUCLEOTIDE SEQUENCE [LARGE SCALE GENOMIC DNA]</scope>
    <source>
        <strain evidence="7 8">AFS003229</strain>
    </source>
</reference>
<dbReference type="Pfam" id="PF13508">
    <property type="entry name" value="Acetyltransf_7"/>
    <property type="match status" value="1"/>
</dbReference>
<dbReference type="Gene3D" id="3.40.630.30">
    <property type="match status" value="1"/>
</dbReference>
<dbReference type="PANTHER" id="PTHR36449:SF1">
    <property type="entry name" value="ACETYLTRANSFERASE"/>
    <property type="match status" value="1"/>
</dbReference>
<organism evidence="7 8">
    <name type="scientific">Peribacillus butanolivorans</name>
    <dbReference type="NCBI Taxonomy" id="421767"/>
    <lineage>
        <taxon>Bacteria</taxon>
        <taxon>Bacillati</taxon>
        <taxon>Bacillota</taxon>
        <taxon>Bacilli</taxon>
        <taxon>Bacillales</taxon>
        <taxon>Bacillaceae</taxon>
        <taxon>Peribacillus</taxon>
    </lineage>
</organism>
<evidence type="ECO:0000256" key="3">
    <source>
        <dbReference type="ARBA" id="ARBA00022679"/>
    </source>
</evidence>
<dbReference type="Proteomes" id="UP000220106">
    <property type="component" value="Unassembled WGS sequence"/>
</dbReference>
<evidence type="ECO:0000256" key="4">
    <source>
        <dbReference type="ARBA" id="ARBA00023315"/>
    </source>
</evidence>
<dbReference type="CDD" id="cd04301">
    <property type="entry name" value="NAT_SF"/>
    <property type="match status" value="1"/>
</dbReference>